<keyword evidence="1" id="KW-0521">NADP</keyword>
<dbReference type="STRING" id="40148.A0A0D9ZI76"/>
<dbReference type="Pfam" id="PF13561">
    <property type="entry name" value="adh_short_C2"/>
    <property type="match status" value="1"/>
</dbReference>
<dbReference type="Gene3D" id="3.40.50.720">
    <property type="entry name" value="NAD(P)-binding Rossmann-like Domain"/>
    <property type="match status" value="1"/>
</dbReference>
<dbReference type="HOGENOM" id="CLU_010194_47_3_1"/>
<evidence type="ECO:0000313" key="4">
    <source>
        <dbReference type="Proteomes" id="UP000026961"/>
    </source>
</evidence>
<name>A0A0D9ZI76_9ORYZ</name>
<dbReference type="InterPro" id="IPR002347">
    <property type="entry name" value="SDR_fam"/>
</dbReference>
<evidence type="ECO:0000256" key="1">
    <source>
        <dbReference type="ARBA" id="ARBA00022857"/>
    </source>
</evidence>
<dbReference type="eggNOG" id="KOG0725">
    <property type="taxonomic scope" value="Eukaryota"/>
</dbReference>
<protein>
    <submittedName>
        <fullName evidence="3">Uncharacterized protein</fullName>
    </submittedName>
</protein>
<reference evidence="3" key="1">
    <citation type="submission" date="2015-04" db="UniProtKB">
        <authorList>
            <consortium name="EnsemblPlants"/>
        </authorList>
    </citation>
    <scope>IDENTIFICATION</scope>
</reference>
<proteinExistence type="predicted"/>
<dbReference type="InterPro" id="IPR045000">
    <property type="entry name" value="TR"/>
</dbReference>
<dbReference type="Proteomes" id="UP000026961">
    <property type="component" value="Chromosome 4"/>
</dbReference>
<organism evidence="3">
    <name type="scientific">Oryza glumipatula</name>
    <dbReference type="NCBI Taxonomy" id="40148"/>
    <lineage>
        <taxon>Eukaryota</taxon>
        <taxon>Viridiplantae</taxon>
        <taxon>Streptophyta</taxon>
        <taxon>Embryophyta</taxon>
        <taxon>Tracheophyta</taxon>
        <taxon>Spermatophyta</taxon>
        <taxon>Magnoliopsida</taxon>
        <taxon>Liliopsida</taxon>
        <taxon>Poales</taxon>
        <taxon>Poaceae</taxon>
        <taxon>BOP clade</taxon>
        <taxon>Oryzoideae</taxon>
        <taxon>Oryzeae</taxon>
        <taxon>Oryzinae</taxon>
        <taxon>Oryza</taxon>
    </lineage>
</organism>
<sequence length="152" mass="16127">MAGNLESCFHLSQLMHPLLKTSGKGNIVNISGISTVTGFPSLPICAFCAAKGAMNQITKSLAVEWASDRMRVNCIAPGVIATHLVDDCKSGNNPHIQGVTSPDFVQEEIARTPMRRAGKPEDVSSLVAFLRMPAAAYITGQIICIDGGRTLS</sequence>
<dbReference type="Gramene" id="OGLUM04G05520.1">
    <property type="protein sequence ID" value="OGLUM04G05520.1"/>
    <property type="gene ID" value="OGLUM04G05520"/>
</dbReference>
<reference evidence="3" key="2">
    <citation type="submission" date="2018-05" db="EMBL/GenBank/DDBJ databases">
        <title>OgluRS3 (Oryza glumaepatula Reference Sequence Version 3).</title>
        <authorList>
            <person name="Zhang J."/>
            <person name="Kudrna D."/>
            <person name="Lee S."/>
            <person name="Talag J."/>
            <person name="Welchert J."/>
            <person name="Wing R.A."/>
        </authorList>
    </citation>
    <scope>NUCLEOTIDE SEQUENCE [LARGE SCALE GENOMIC DNA]</scope>
</reference>
<dbReference type="AlphaFoldDB" id="A0A0D9ZI76"/>
<keyword evidence="2" id="KW-0560">Oxidoreductase</keyword>
<accession>A0A0D9ZI76</accession>
<dbReference type="GO" id="GO:0016491">
    <property type="term" value="F:oxidoreductase activity"/>
    <property type="evidence" value="ECO:0007669"/>
    <property type="project" value="UniProtKB-KW"/>
</dbReference>
<keyword evidence="4" id="KW-1185">Reference proteome</keyword>
<dbReference type="PANTHER" id="PTHR42898">
    <property type="entry name" value="TROPINONE REDUCTASE"/>
    <property type="match status" value="1"/>
</dbReference>
<dbReference type="InterPro" id="IPR036291">
    <property type="entry name" value="NAD(P)-bd_dom_sf"/>
</dbReference>
<dbReference type="PRINTS" id="PR00081">
    <property type="entry name" value="GDHRDH"/>
</dbReference>
<dbReference type="PANTHER" id="PTHR42898:SF6">
    <property type="entry name" value="NADP-DEPENDENT MANNITOL DEHYDROGENASE"/>
    <property type="match status" value="1"/>
</dbReference>
<evidence type="ECO:0000313" key="3">
    <source>
        <dbReference type="EnsemblPlants" id="OGLUM04G05520.1"/>
    </source>
</evidence>
<dbReference type="SUPFAM" id="SSF51735">
    <property type="entry name" value="NAD(P)-binding Rossmann-fold domains"/>
    <property type="match status" value="1"/>
</dbReference>
<evidence type="ECO:0000256" key="2">
    <source>
        <dbReference type="ARBA" id="ARBA00023002"/>
    </source>
</evidence>
<dbReference type="EnsemblPlants" id="OGLUM04G05520.1">
    <property type="protein sequence ID" value="OGLUM04G05520.1"/>
    <property type="gene ID" value="OGLUM04G05520"/>
</dbReference>